<protein>
    <submittedName>
        <fullName evidence="1">Uncharacterized protein</fullName>
    </submittedName>
</protein>
<dbReference type="PANTHER" id="PTHR35218">
    <property type="entry name" value="RNASE H DOMAIN-CONTAINING PROTEIN"/>
    <property type="match status" value="1"/>
</dbReference>
<proteinExistence type="predicted"/>
<gene>
    <name evidence="1" type="ORF">SO802_002053</name>
</gene>
<dbReference type="AlphaFoldDB" id="A0AAW2DY13"/>
<dbReference type="Proteomes" id="UP001459277">
    <property type="component" value="Unassembled WGS sequence"/>
</dbReference>
<reference evidence="1 2" key="1">
    <citation type="submission" date="2024-01" db="EMBL/GenBank/DDBJ databases">
        <title>A telomere-to-telomere, gap-free genome of sweet tea (Lithocarpus litseifolius).</title>
        <authorList>
            <person name="Zhou J."/>
        </authorList>
    </citation>
    <scope>NUCLEOTIDE SEQUENCE [LARGE SCALE GENOMIC DNA]</scope>
    <source>
        <strain evidence="1">Zhou-2022a</strain>
        <tissue evidence="1">Leaf</tissue>
    </source>
</reference>
<organism evidence="1 2">
    <name type="scientific">Lithocarpus litseifolius</name>
    <dbReference type="NCBI Taxonomy" id="425828"/>
    <lineage>
        <taxon>Eukaryota</taxon>
        <taxon>Viridiplantae</taxon>
        <taxon>Streptophyta</taxon>
        <taxon>Embryophyta</taxon>
        <taxon>Tracheophyta</taxon>
        <taxon>Spermatophyta</taxon>
        <taxon>Magnoliopsida</taxon>
        <taxon>eudicotyledons</taxon>
        <taxon>Gunneridae</taxon>
        <taxon>Pentapetalae</taxon>
        <taxon>rosids</taxon>
        <taxon>fabids</taxon>
        <taxon>Fagales</taxon>
        <taxon>Fagaceae</taxon>
        <taxon>Lithocarpus</taxon>
    </lineage>
</organism>
<evidence type="ECO:0000313" key="2">
    <source>
        <dbReference type="Proteomes" id="UP001459277"/>
    </source>
</evidence>
<evidence type="ECO:0000313" key="1">
    <source>
        <dbReference type="EMBL" id="KAL0014984.1"/>
    </source>
</evidence>
<accession>A0AAW2DY13</accession>
<sequence length="275" mass="31824">MLPRSGWVIWYKNRAVVIFDEMIAQIRAMPMDTLGWFEAELSNAWKHLFPITLTSIRTGNLTLNHPVWGQTPNPWWKFLTNTPLVSWEIAETLSRQRRPSVVPYFDESGWIIQERRSVDFKGSATAHMGNHPSLELIQILQPVQKCDLLLCCREDTIGILKYMMIWKPDWVTSKVLLRKLGWSMVDAAMMNPSPMEVLLGQFVKMNILMWNCRGALNTDFKRRIFEMAMNYSPTIMVITETRVGGDKAGRIITELPFDRFIITKTIVYAGGLWVL</sequence>
<keyword evidence="2" id="KW-1185">Reference proteome</keyword>
<comment type="caution">
    <text evidence="1">The sequence shown here is derived from an EMBL/GenBank/DDBJ whole genome shotgun (WGS) entry which is preliminary data.</text>
</comment>
<dbReference type="PANTHER" id="PTHR35218:SF7">
    <property type="entry name" value="ENDONUCLEASE_EXONUCLEASE_PHOSPHATASE"/>
    <property type="match status" value="1"/>
</dbReference>
<name>A0AAW2DY13_9ROSI</name>
<dbReference type="EMBL" id="JAZDWU010000001">
    <property type="protein sequence ID" value="KAL0014984.1"/>
    <property type="molecule type" value="Genomic_DNA"/>
</dbReference>